<dbReference type="EMBL" id="DF973322">
    <property type="protein sequence ID" value="GAU25821.1"/>
    <property type="molecule type" value="Genomic_DNA"/>
</dbReference>
<dbReference type="AlphaFoldDB" id="A0A2Z6M132"/>
<accession>A0A2Z6M132</accession>
<name>A0A2Z6M132_TRISU</name>
<reference evidence="2" key="1">
    <citation type="journal article" date="2017" name="Front. Plant Sci.">
        <title>Climate Clever Clovers: New Paradigm to Reduce the Environmental Footprint of Ruminants by Breeding Low Methanogenic Forages Utilizing Haplotype Variation.</title>
        <authorList>
            <person name="Kaur P."/>
            <person name="Appels R."/>
            <person name="Bayer P.E."/>
            <person name="Keeble-Gagnere G."/>
            <person name="Wang J."/>
            <person name="Hirakawa H."/>
            <person name="Shirasawa K."/>
            <person name="Vercoe P."/>
            <person name="Stefanova K."/>
            <person name="Durmic Z."/>
            <person name="Nichols P."/>
            <person name="Revell C."/>
            <person name="Isobe S.N."/>
            <person name="Edwards D."/>
            <person name="Erskine W."/>
        </authorList>
    </citation>
    <scope>NUCLEOTIDE SEQUENCE [LARGE SCALE GENOMIC DNA]</scope>
    <source>
        <strain evidence="2">cv. Daliak</strain>
    </source>
</reference>
<sequence length="79" mass="8819">MTAAVVDMLILARQSHTAIHGDFILNRIATEPAVVNGEQISEQITIKSHMEFVPESKIEHASVEYCCKTIQQKHTAEND</sequence>
<dbReference type="Proteomes" id="UP000242715">
    <property type="component" value="Unassembled WGS sequence"/>
</dbReference>
<organism evidence="1 2">
    <name type="scientific">Trifolium subterraneum</name>
    <name type="common">Subterranean clover</name>
    <dbReference type="NCBI Taxonomy" id="3900"/>
    <lineage>
        <taxon>Eukaryota</taxon>
        <taxon>Viridiplantae</taxon>
        <taxon>Streptophyta</taxon>
        <taxon>Embryophyta</taxon>
        <taxon>Tracheophyta</taxon>
        <taxon>Spermatophyta</taxon>
        <taxon>Magnoliopsida</taxon>
        <taxon>eudicotyledons</taxon>
        <taxon>Gunneridae</taxon>
        <taxon>Pentapetalae</taxon>
        <taxon>rosids</taxon>
        <taxon>fabids</taxon>
        <taxon>Fabales</taxon>
        <taxon>Fabaceae</taxon>
        <taxon>Papilionoideae</taxon>
        <taxon>50 kb inversion clade</taxon>
        <taxon>NPAAA clade</taxon>
        <taxon>Hologalegina</taxon>
        <taxon>IRL clade</taxon>
        <taxon>Trifolieae</taxon>
        <taxon>Trifolium</taxon>
    </lineage>
</organism>
<gene>
    <name evidence="1" type="ORF">TSUD_30850</name>
</gene>
<proteinExistence type="predicted"/>
<keyword evidence="2" id="KW-1185">Reference proteome</keyword>
<evidence type="ECO:0000313" key="1">
    <source>
        <dbReference type="EMBL" id="GAU25821.1"/>
    </source>
</evidence>
<protein>
    <submittedName>
        <fullName evidence="1">Uncharacterized protein</fullName>
    </submittedName>
</protein>
<evidence type="ECO:0000313" key="2">
    <source>
        <dbReference type="Proteomes" id="UP000242715"/>
    </source>
</evidence>